<feature type="transmembrane region" description="Helical" evidence="1">
    <location>
        <begin position="207"/>
        <end position="233"/>
    </location>
</feature>
<feature type="transmembrane region" description="Helical" evidence="1">
    <location>
        <begin position="54"/>
        <end position="76"/>
    </location>
</feature>
<reference evidence="2" key="2">
    <citation type="submission" date="2015-06" db="UniProtKB">
        <authorList>
            <consortium name="EnsemblMetazoa"/>
        </authorList>
    </citation>
    <scope>IDENTIFICATION</scope>
</reference>
<sequence length="411" mass="48498">MIFKQVLNYLLIPKSYRTPDPNRLLEYDLENDLTHLHLISFHLPSIEPVKSRTIINLIFDIFCWINAIKVAWFYWLDIPTAIRFGDLSLFYGESRYYGLAYGVIGFVYINVAYNVAHWDPSHVKSYYWLRNYNEPFPDHHYFVQHPVKARWAVIKKRMNQVYIFLWVVTRFIIIPSATIIFLSPIFFVEQAVDYITNIPSSLLGLWAGFYAFNLVRMSVFLGISYGFIMHYSLELNLKYLRKLKTKKTVHYSQLRTFFQHYLNIYNEAFEANKFMSKLSGVLYSGTFLESLVCIYVAFIAPESPIFTRVLFLGFANLHLTLNIVFMSLAFIYYQRLDQLVRNNMHKLLARSVMKPEVKIKLDEALFMMEAYPMGFRCFHFFRFNSSSLLLTLLELGAHMLLIVMSVPRVTN</sequence>
<feature type="transmembrane region" description="Helical" evidence="1">
    <location>
        <begin position="163"/>
        <end position="187"/>
    </location>
</feature>
<dbReference type="Proteomes" id="UP000015104">
    <property type="component" value="Unassembled WGS sequence"/>
</dbReference>
<feature type="transmembrane region" description="Helical" evidence="1">
    <location>
        <begin position="305"/>
        <end position="333"/>
    </location>
</feature>
<reference evidence="3" key="1">
    <citation type="submission" date="2011-08" db="EMBL/GenBank/DDBJ databases">
        <authorList>
            <person name="Rombauts S."/>
        </authorList>
    </citation>
    <scope>NUCLEOTIDE SEQUENCE</scope>
    <source>
        <strain evidence="3">London</strain>
    </source>
</reference>
<keyword evidence="1" id="KW-0812">Transmembrane</keyword>
<evidence type="ECO:0000256" key="1">
    <source>
        <dbReference type="SAM" id="Phobius"/>
    </source>
</evidence>
<evidence type="ECO:0000313" key="3">
    <source>
        <dbReference type="Proteomes" id="UP000015104"/>
    </source>
</evidence>
<dbReference type="EMBL" id="CAEY01000349">
    <property type="status" value="NOT_ANNOTATED_CDS"/>
    <property type="molecule type" value="Genomic_DNA"/>
</dbReference>
<proteinExistence type="predicted"/>
<dbReference type="HOGENOM" id="CLU_669640_0_0_1"/>
<keyword evidence="3" id="KW-1185">Reference proteome</keyword>
<protein>
    <submittedName>
        <fullName evidence="2">Uncharacterized protein</fullName>
    </submittedName>
</protein>
<organism evidence="2 3">
    <name type="scientific">Tetranychus urticae</name>
    <name type="common">Two-spotted spider mite</name>
    <dbReference type="NCBI Taxonomy" id="32264"/>
    <lineage>
        <taxon>Eukaryota</taxon>
        <taxon>Metazoa</taxon>
        <taxon>Ecdysozoa</taxon>
        <taxon>Arthropoda</taxon>
        <taxon>Chelicerata</taxon>
        <taxon>Arachnida</taxon>
        <taxon>Acari</taxon>
        <taxon>Acariformes</taxon>
        <taxon>Trombidiformes</taxon>
        <taxon>Prostigmata</taxon>
        <taxon>Eleutherengona</taxon>
        <taxon>Raphignathae</taxon>
        <taxon>Tetranychoidea</taxon>
        <taxon>Tetranychidae</taxon>
        <taxon>Tetranychus</taxon>
    </lineage>
</organism>
<feature type="transmembrane region" description="Helical" evidence="1">
    <location>
        <begin position="96"/>
        <end position="116"/>
    </location>
</feature>
<keyword evidence="1" id="KW-1133">Transmembrane helix</keyword>
<feature type="transmembrane region" description="Helical" evidence="1">
    <location>
        <begin position="388"/>
        <end position="406"/>
    </location>
</feature>
<dbReference type="AlphaFoldDB" id="T1KQE8"/>
<name>T1KQE8_TETUR</name>
<keyword evidence="1" id="KW-0472">Membrane</keyword>
<dbReference type="EnsemblMetazoa" id="tetur17g03870.1">
    <property type="protein sequence ID" value="tetur17g03870.1"/>
    <property type="gene ID" value="tetur17g03870"/>
</dbReference>
<accession>T1KQE8</accession>
<feature type="transmembrane region" description="Helical" evidence="1">
    <location>
        <begin position="281"/>
        <end position="299"/>
    </location>
</feature>
<evidence type="ECO:0000313" key="2">
    <source>
        <dbReference type="EnsemblMetazoa" id="tetur17g03870.1"/>
    </source>
</evidence>